<dbReference type="PANTHER" id="PTHR43304">
    <property type="entry name" value="PHYTOCHROME-LIKE PROTEIN CPH1"/>
    <property type="match status" value="1"/>
</dbReference>
<dbReference type="PROSITE" id="PS50112">
    <property type="entry name" value="PAS"/>
    <property type="match status" value="3"/>
</dbReference>
<dbReference type="InterPro" id="IPR000014">
    <property type="entry name" value="PAS"/>
</dbReference>
<dbReference type="SUPFAM" id="SSF52172">
    <property type="entry name" value="CheY-like"/>
    <property type="match status" value="1"/>
</dbReference>
<evidence type="ECO:0000259" key="10">
    <source>
        <dbReference type="PROSITE" id="PS50112"/>
    </source>
</evidence>
<dbReference type="InterPro" id="IPR005467">
    <property type="entry name" value="His_kinase_dom"/>
</dbReference>
<dbReference type="NCBIfam" id="TIGR00229">
    <property type="entry name" value="sensory_box"/>
    <property type="match status" value="3"/>
</dbReference>
<evidence type="ECO:0000313" key="12">
    <source>
        <dbReference type="EMBL" id="WNM56343.1"/>
    </source>
</evidence>
<feature type="domain" description="Response regulatory" evidence="9">
    <location>
        <begin position="838"/>
        <end position="954"/>
    </location>
</feature>
<dbReference type="AlphaFoldDB" id="A0AA96GC36"/>
<gene>
    <name evidence="12" type="ORF">PP769_10130</name>
</gene>
<feature type="region of interest" description="Disordered" evidence="7">
    <location>
        <begin position="794"/>
        <end position="814"/>
    </location>
</feature>
<accession>A0AA96GC36</accession>
<dbReference type="SMART" id="SM00091">
    <property type="entry name" value="PAS"/>
    <property type="match status" value="4"/>
</dbReference>
<evidence type="ECO:0000259" key="8">
    <source>
        <dbReference type="PROSITE" id="PS50109"/>
    </source>
</evidence>
<dbReference type="InterPro" id="IPR001610">
    <property type="entry name" value="PAC"/>
</dbReference>
<keyword evidence="13" id="KW-1185">Reference proteome</keyword>
<dbReference type="PROSITE" id="PS50113">
    <property type="entry name" value="PAC"/>
    <property type="match status" value="3"/>
</dbReference>
<feature type="domain" description="Histidine kinase" evidence="8">
    <location>
        <begin position="698"/>
        <end position="791"/>
    </location>
</feature>
<dbReference type="CDD" id="cd00130">
    <property type="entry name" value="PAS"/>
    <property type="match status" value="4"/>
</dbReference>
<dbReference type="GO" id="GO:0006355">
    <property type="term" value="P:regulation of DNA-templated transcription"/>
    <property type="evidence" value="ECO:0007669"/>
    <property type="project" value="InterPro"/>
</dbReference>
<dbReference type="Pfam" id="PF02518">
    <property type="entry name" value="HATPase_c"/>
    <property type="match status" value="1"/>
</dbReference>
<evidence type="ECO:0000313" key="13">
    <source>
        <dbReference type="Proteomes" id="UP001302719"/>
    </source>
</evidence>
<dbReference type="SMART" id="SM00086">
    <property type="entry name" value="PAC"/>
    <property type="match status" value="4"/>
</dbReference>
<evidence type="ECO:0000256" key="6">
    <source>
        <dbReference type="PROSITE-ProRule" id="PRU00169"/>
    </source>
</evidence>
<dbReference type="Gene3D" id="3.30.450.20">
    <property type="entry name" value="PAS domain"/>
    <property type="match status" value="4"/>
</dbReference>
<keyword evidence="4" id="KW-0808">Transferase</keyword>
<evidence type="ECO:0000259" key="11">
    <source>
        <dbReference type="PROSITE" id="PS50113"/>
    </source>
</evidence>
<dbReference type="Pfam" id="PF08447">
    <property type="entry name" value="PAS_3"/>
    <property type="match status" value="1"/>
</dbReference>
<dbReference type="FunFam" id="3.30.450.20:FF:000099">
    <property type="entry name" value="Sensory box sensor histidine kinase"/>
    <property type="match status" value="1"/>
</dbReference>
<protein>
    <recommendedName>
        <fullName evidence="2">histidine kinase</fullName>
        <ecNumber evidence="2">2.7.13.3</ecNumber>
    </recommendedName>
</protein>
<dbReference type="Pfam" id="PF08448">
    <property type="entry name" value="PAS_4"/>
    <property type="match status" value="1"/>
</dbReference>
<dbReference type="GO" id="GO:0000155">
    <property type="term" value="F:phosphorelay sensor kinase activity"/>
    <property type="evidence" value="ECO:0007669"/>
    <property type="project" value="InterPro"/>
</dbReference>
<feature type="domain" description="PAC" evidence="11">
    <location>
        <begin position="234"/>
        <end position="287"/>
    </location>
</feature>
<dbReference type="Proteomes" id="UP001302719">
    <property type="component" value="Chromosome"/>
</dbReference>
<feature type="domain" description="PAS" evidence="10">
    <location>
        <begin position="288"/>
        <end position="358"/>
    </location>
</feature>
<name>A0AA96GC36_9BACT</name>
<dbReference type="InterPro" id="IPR000700">
    <property type="entry name" value="PAS-assoc_C"/>
</dbReference>
<dbReference type="InterPro" id="IPR036890">
    <property type="entry name" value="HATPase_C_sf"/>
</dbReference>
<feature type="domain" description="PAS" evidence="10">
    <location>
        <begin position="161"/>
        <end position="231"/>
    </location>
</feature>
<dbReference type="InterPro" id="IPR058245">
    <property type="entry name" value="NreC/VraR/RcsB-like_REC"/>
</dbReference>
<dbReference type="SUPFAM" id="SSF55785">
    <property type="entry name" value="PYP-like sensor domain (PAS domain)"/>
    <property type="match status" value="4"/>
</dbReference>
<dbReference type="PROSITE" id="PS50109">
    <property type="entry name" value="HIS_KIN"/>
    <property type="match status" value="1"/>
</dbReference>
<feature type="domain" description="PAS" evidence="10">
    <location>
        <begin position="414"/>
        <end position="478"/>
    </location>
</feature>
<organism evidence="12 13">
    <name type="scientific">Candidatus Nitrospira allomarina</name>
    <dbReference type="NCBI Taxonomy" id="3020900"/>
    <lineage>
        <taxon>Bacteria</taxon>
        <taxon>Pseudomonadati</taxon>
        <taxon>Nitrospirota</taxon>
        <taxon>Nitrospiria</taxon>
        <taxon>Nitrospirales</taxon>
        <taxon>Nitrospiraceae</taxon>
        <taxon>Nitrospira</taxon>
    </lineage>
</organism>
<feature type="modified residue" description="4-aspartylphosphate" evidence="6">
    <location>
        <position position="889"/>
    </location>
</feature>
<dbReference type="KEGG" id="nall:PP769_10130"/>
<dbReference type="Pfam" id="PF00989">
    <property type="entry name" value="PAS"/>
    <property type="match status" value="1"/>
</dbReference>
<dbReference type="InterPro" id="IPR052162">
    <property type="entry name" value="Sensor_kinase/Photoreceptor"/>
</dbReference>
<dbReference type="Pfam" id="PF13426">
    <property type="entry name" value="PAS_9"/>
    <property type="match status" value="1"/>
</dbReference>
<dbReference type="Gene3D" id="3.30.565.10">
    <property type="entry name" value="Histidine kinase-like ATPase, C-terminal domain"/>
    <property type="match status" value="1"/>
</dbReference>
<dbReference type="PANTHER" id="PTHR43304:SF1">
    <property type="entry name" value="PAC DOMAIN-CONTAINING PROTEIN"/>
    <property type="match status" value="1"/>
</dbReference>
<evidence type="ECO:0000259" key="9">
    <source>
        <dbReference type="PROSITE" id="PS50110"/>
    </source>
</evidence>
<feature type="domain" description="PAC" evidence="11">
    <location>
        <begin position="500"/>
        <end position="552"/>
    </location>
</feature>
<dbReference type="InterPro" id="IPR013655">
    <property type="entry name" value="PAS_fold_3"/>
</dbReference>
<reference evidence="12 13" key="1">
    <citation type="submission" date="2023-01" db="EMBL/GenBank/DDBJ databases">
        <title>Cultivation and genomic characterization of new, ubiquitous marine nitrite-oxidizing bacteria from the Nitrospirales.</title>
        <authorList>
            <person name="Mueller A.J."/>
            <person name="Daebeler A."/>
            <person name="Herbold C.W."/>
            <person name="Kirkegaard R.H."/>
            <person name="Daims H."/>
        </authorList>
    </citation>
    <scope>NUCLEOTIDE SEQUENCE [LARGE SCALE GENOMIC DNA]</scope>
    <source>
        <strain evidence="12 13">VA</strain>
    </source>
</reference>
<dbReference type="InterPro" id="IPR001789">
    <property type="entry name" value="Sig_transdc_resp-reg_receiver"/>
</dbReference>
<dbReference type="CDD" id="cd16917">
    <property type="entry name" value="HATPase_UhpB-NarQ-NarX-like"/>
    <property type="match status" value="1"/>
</dbReference>
<proteinExistence type="predicted"/>
<dbReference type="GO" id="GO:0016020">
    <property type="term" value="C:membrane"/>
    <property type="evidence" value="ECO:0007669"/>
    <property type="project" value="InterPro"/>
</dbReference>
<dbReference type="Gene3D" id="3.40.50.2300">
    <property type="match status" value="1"/>
</dbReference>
<dbReference type="RefSeq" id="WP_312639926.1">
    <property type="nucleotide sequence ID" value="NZ_CP116967.1"/>
</dbReference>
<evidence type="ECO:0000256" key="2">
    <source>
        <dbReference type="ARBA" id="ARBA00012438"/>
    </source>
</evidence>
<dbReference type="EC" id="2.7.13.3" evidence="2"/>
<sequence length="958" mass="108542">MSEEHFRNIVERVGISIWEEDFTRVKALIDDLAREGVRDFRRYFIEHPDVVERAIGLVSILDVNSAMVRMFAATSRVELLQSLHQIFLPETHEMFLEEMVSIAEHQQLFESETVLKTLRGDRLHVLFTITFPPPDQSFDRIVVTLTDITKRKRAEEALRESEERYRSLTAAITSLVWTTDARGRFVTPQPGWAAYTGQSWEQLREFGWNEAIHPDDRETIQRVWNAACMSETFFEFSGRLWHASSNAYRHVEARGVPIRNADGTVREWIGKCLDVEDRSQAEKALQESEHRFSKFMQHLPGLAWIKDLQGHYVYANETAELVFQTPRERLYGRTDEEIFPQDVADQFKENDRQALISETGVQVVETLRHQDGVLHHSIVSKFPILGADGRPVLIGGMAIDITARKQAEQLLLESESEARRLLALNQTIMMNMGEGLYTLDSQGLVSYVNPEAERLLGWTSGELLGRSMHRMVHYQYPDGSPFPIEECAGFQVLANGKVLRDFEDTFIRKDGSFFPVSYSSSPLRDQNDQIAGVVIVFQDISQRKQAEENLRRWKDELEVRVQTRTGELLSSKNRLRSLAAQLSLAEEHQRRKLARDLHDYLVQLLVVGRMKLHELKEGVPLSPEAEVLTGEVEYVLQQALTYSRTTIAELSPPALHETGLAVSLKWLAERMEKHGLRVEVNTSDYQPIHLSEDRVILLFQSVRELLFNVLKHAGVYEATVRMSSGQVGKACIAVVDHGKGLHAGAMQQAMEPGHLGLFAVQERMEAMGGRVEFTSAPGKGTSVRLVLPIDGSIPVEDDTESRREKNSAQSRGLEHTTVNPQFEEVAGIGHTSVRPRIRVMLVDDHVMFRTGMQKLLERYPDVEIVGNANDGEEAVMVVPQLMPDVVVMDNNMPRLNGIDATKQICREWPAVKVIGLSMYDGKEIRAAMLDAGAVDYLQKNGTVTELYQAICALFPKPS</sequence>
<keyword evidence="5" id="KW-0418">Kinase</keyword>
<dbReference type="SUPFAM" id="SSF55874">
    <property type="entry name" value="ATPase domain of HSP90 chaperone/DNA topoisomerase II/histidine kinase"/>
    <property type="match status" value="1"/>
</dbReference>
<evidence type="ECO:0000256" key="4">
    <source>
        <dbReference type="ARBA" id="ARBA00022679"/>
    </source>
</evidence>
<feature type="domain" description="PAC" evidence="11">
    <location>
        <begin position="357"/>
        <end position="413"/>
    </location>
</feature>
<dbReference type="InterPro" id="IPR013656">
    <property type="entry name" value="PAS_4"/>
</dbReference>
<evidence type="ECO:0000256" key="7">
    <source>
        <dbReference type="SAM" id="MobiDB-lite"/>
    </source>
</evidence>
<dbReference type="Pfam" id="PF07730">
    <property type="entry name" value="HisKA_3"/>
    <property type="match status" value="1"/>
</dbReference>
<dbReference type="InterPro" id="IPR035965">
    <property type="entry name" value="PAS-like_dom_sf"/>
</dbReference>
<evidence type="ECO:0000256" key="1">
    <source>
        <dbReference type="ARBA" id="ARBA00000085"/>
    </source>
</evidence>
<dbReference type="SMART" id="SM00448">
    <property type="entry name" value="REC"/>
    <property type="match status" value="1"/>
</dbReference>
<comment type="catalytic activity">
    <reaction evidence="1">
        <text>ATP + protein L-histidine = ADP + protein N-phospho-L-histidine.</text>
        <dbReference type="EC" id="2.7.13.3"/>
    </reaction>
</comment>
<evidence type="ECO:0000256" key="3">
    <source>
        <dbReference type="ARBA" id="ARBA00022553"/>
    </source>
</evidence>
<dbReference type="InterPro" id="IPR011712">
    <property type="entry name" value="Sig_transdc_His_kin_sub3_dim/P"/>
</dbReference>
<dbReference type="Pfam" id="PF00072">
    <property type="entry name" value="Response_reg"/>
    <property type="match status" value="1"/>
</dbReference>
<dbReference type="EMBL" id="CP116967">
    <property type="protein sequence ID" value="WNM56343.1"/>
    <property type="molecule type" value="Genomic_DNA"/>
</dbReference>
<dbReference type="InterPro" id="IPR013767">
    <property type="entry name" value="PAS_fold"/>
</dbReference>
<dbReference type="InterPro" id="IPR003594">
    <property type="entry name" value="HATPase_dom"/>
</dbReference>
<dbReference type="PROSITE" id="PS50110">
    <property type="entry name" value="RESPONSE_REGULATORY"/>
    <property type="match status" value="1"/>
</dbReference>
<dbReference type="SMART" id="SM00387">
    <property type="entry name" value="HATPase_c"/>
    <property type="match status" value="1"/>
</dbReference>
<keyword evidence="3 6" id="KW-0597">Phosphoprotein</keyword>
<dbReference type="InterPro" id="IPR011006">
    <property type="entry name" value="CheY-like_superfamily"/>
</dbReference>
<evidence type="ECO:0000256" key="5">
    <source>
        <dbReference type="ARBA" id="ARBA00022777"/>
    </source>
</evidence>
<dbReference type="CDD" id="cd17535">
    <property type="entry name" value="REC_NarL-like"/>
    <property type="match status" value="1"/>
</dbReference>
<dbReference type="GO" id="GO:0046983">
    <property type="term" value="F:protein dimerization activity"/>
    <property type="evidence" value="ECO:0007669"/>
    <property type="project" value="InterPro"/>
</dbReference>